<proteinExistence type="predicted"/>
<comment type="caution">
    <text evidence="1">The sequence shown here is derived from an EMBL/GenBank/DDBJ whole genome shotgun (WGS) entry which is preliminary data.</text>
</comment>
<keyword evidence="2" id="KW-1185">Reference proteome</keyword>
<sequence>MPTIVSHVHPNFVILRAGSIMGQQLGPGGQPFFLDRFPGIMYKIWDIYRDWVMPPPRCAYKDPTYVDIMHEHDSEDWYSEDEYYHYSSTQPQTQSQSQVGDPIGCPDTPPMRIQPLFPYSGQGDAEERGGDNFLEGYDPYSIPDQFSAGWSFESIAEWDRSCRQHEGSLTSADDG</sequence>
<reference evidence="1 2" key="1">
    <citation type="journal article" date="2018" name="Evol. Lett.">
        <title>Horizontal gene cluster transfer increased hallucinogenic mushroom diversity.</title>
        <authorList>
            <person name="Reynolds H.T."/>
            <person name="Vijayakumar V."/>
            <person name="Gluck-Thaler E."/>
            <person name="Korotkin H.B."/>
            <person name="Matheny P.B."/>
            <person name="Slot J.C."/>
        </authorList>
    </citation>
    <scope>NUCLEOTIDE SEQUENCE [LARGE SCALE GENOMIC DNA]</scope>
    <source>
        <strain evidence="1 2">2629</strain>
    </source>
</reference>
<protein>
    <submittedName>
        <fullName evidence="1">Uncharacterized protein</fullName>
    </submittedName>
</protein>
<accession>A0A409X185</accession>
<evidence type="ECO:0000313" key="1">
    <source>
        <dbReference type="EMBL" id="PPQ84520.1"/>
    </source>
</evidence>
<evidence type="ECO:0000313" key="2">
    <source>
        <dbReference type="Proteomes" id="UP000284842"/>
    </source>
</evidence>
<dbReference type="AlphaFoldDB" id="A0A409X185"/>
<dbReference type="Proteomes" id="UP000284842">
    <property type="component" value="Unassembled WGS sequence"/>
</dbReference>
<organism evidence="1 2">
    <name type="scientific">Panaeolus cyanescens</name>
    <dbReference type="NCBI Taxonomy" id="181874"/>
    <lineage>
        <taxon>Eukaryota</taxon>
        <taxon>Fungi</taxon>
        <taxon>Dikarya</taxon>
        <taxon>Basidiomycota</taxon>
        <taxon>Agaricomycotina</taxon>
        <taxon>Agaricomycetes</taxon>
        <taxon>Agaricomycetidae</taxon>
        <taxon>Agaricales</taxon>
        <taxon>Agaricineae</taxon>
        <taxon>Galeropsidaceae</taxon>
        <taxon>Panaeolus</taxon>
    </lineage>
</organism>
<gene>
    <name evidence="1" type="ORF">CVT24_006636</name>
</gene>
<dbReference type="InParanoid" id="A0A409X185"/>
<dbReference type="EMBL" id="NHTK01004860">
    <property type="protein sequence ID" value="PPQ84520.1"/>
    <property type="molecule type" value="Genomic_DNA"/>
</dbReference>
<name>A0A409X185_9AGAR</name>